<evidence type="ECO:0000256" key="2">
    <source>
        <dbReference type="ARBA" id="ARBA00023125"/>
    </source>
</evidence>
<evidence type="ECO:0000256" key="1">
    <source>
        <dbReference type="ARBA" id="ARBA00022491"/>
    </source>
</evidence>
<protein>
    <submittedName>
        <fullName evidence="5">TetR family transcriptional regulator</fullName>
    </submittedName>
</protein>
<evidence type="ECO:0000256" key="3">
    <source>
        <dbReference type="PROSITE-ProRule" id="PRU00335"/>
    </source>
</evidence>
<evidence type="ECO:0000313" key="6">
    <source>
        <dbReference type="Proteomes" id="UP000255326"/>
    </source>
</evidence>
<comment type="caution">
    <text evidence="5">The sequence shown here is derived from an EMBL/GenBank/DDBJ whole genome shotgun (WGS) entry which is preliminary data.</text>
</comment>
<proteinExistence type="predicted"/>
<dbReference type="InterPro" id="IPR023772">
    <property type="entry name" value="DNA-bd_HTH_TetR-type_CS"/>
</dbReference>
<dbReference type="PROSITE" id="PS01081">
    <property type="entry name" value="HTH_TETR_1"/>
    <property type="match status" value="1"/>
</dbReference>
<dbReference type="Proteomes" id="UP000255326">
    <property type="component" value="Unassembled WGS sequence"/>
</dbReference>
<name>A0A370GG55_9BACI</name>
<dbReference type="InterPro" id="IPR001647">
    <property type="entry name" value="HTH_TetR"/>
</dbReference>
<evidence type="ECO:0000259" key="4">
    <source>
        <dbReference type="PROSITE" id="PS50977"/>
    </source>
</evidence>
<gene>
    <name evidence="5" type="ORF">DFR59_105141</name>
</gene>
<sequence length="295" mass="34631">MMKEKEKLIIETGIKLFATKGFTATSIQEIATECSISKGAFYLYFKSKEALLLAIFEYYYSRIQERVKEIDNQPLQPRERFVKQIHCHYDEISKHKEFIIMQVREHAIPFNEAIETFIRNMRVSSNLYYQRILMEIYGDAITPYIWDMTVMLQGIFHSFLELIIFEVTELNLDHLSHYLLKRADDLVKGLTGSDPEKEKPILSTDAMNKLLAEKVLHPQKTKRDLLAAIDDAKERFYDHPKKEDITITLEVLEEEIKREESRAPVIQGMLANFSSFPELTDLKSLIEEFFFAEKK</sequence>
<keyword evidence="6" id="KW-1185">Reference proteome</keyword>
<accession>A0A370GG55</accession>
<dbReference type="PRINTS" id="PR00455">
    <property type="entry name" value="HTHTETR"/>
</dbReference>
<keyword evidence="2 3" id="KW-0238">DNA-binding</keyword>
<dbReference type="PANTHER" id="PTHR43479">
    <property type="entry name" value="ACREF/ENVCD OPERON REPRESSOR-RELATED"/>
    <property type="match status" value="1"/>
</dbReference>
<dbReference type="InterPro" id="IPR050624">
    <property type="entry name" value="HTH-type_Tx_Regulator"/>
</dbReference>
<dbReference type="GO" id="GO:0003677">
    <property type="term" value="F:DNA binding"/>
    <property type="evidence" value="ECO:0007669"/>
    <property type="project" value="UniProtKB-UniRule"/>
</dbReference>
<keyword evidence="1" id="KW-0678">Repressor</keyword>
<dbReference type="Pfam" id="PF00440">
    <property type="entry name" value="TetR_N"/>
    <property type="match status" value="1"/>
</dbReference>
<dbReference type="AlphaFoldDB" id="A0A370GG55"/>
<dbReference type="EMBL" id="QQAY01000005">
    <property type="protein sequence ID" value="RDI42300.1"/>
    <property type="molecule type" value="Genomic_DNA"/>
</dbReference>
<reference evidence="5 6" key="1">
    <citation type="submission" date="2018-07" db="EMBL/GenBank/DDBJ databases">
        <title>Genomic Encyclopedia of Type Strains, Phase IV (KMG-IV): sequencing the most valuable type-strain genomes for metagenomic binning, comparative biology and taxonomic classification.</title>
        <authorList>
            <person name="Goeker M."/>
        </authorList>
    </citation>
    <scope>NUCLEOTIDE SEQUENCE [LARGE SCALE GENOMIC DNA]</scope>
    <source>
        <strain evidence="5 6">DSM 25281</strain>
    </source>
</reference>
<organism evidence="5 6">
    <name type="scientific">Falsibacillus pallidus</name>
    <dbReference type="NCBI Taxonomy" id="493781"/>
    <lineage>
        <taxon>Bacteria</taxon>
        <taxon>Bacillati</taxon>
        <taxon>Bacillota</taxon>
        <taxon>Bacilli</taxon>
        <taxon>Bacillales</taxon>
        <taxon>Bacillaceae</taxon>
        <taxon>Falsibacillus</taxon>
    </lineage>
</organism>
<dbReference type="Gene3D" id="1.10.357.10">
    <property type="entry name" value="Tetracycline Repressor, domain 2"/>
    <property type="match status" value="1"/>
</dbReference>
<dbReference type="InterPro" id="IPR009057">
    <property type="entry name" value="Homeodomain-like_sf"/>
</dbReference>
<dbReference type="SUPFAM" id="SSF46689">
    <property type="entry name" value="Homeodomain-like"/>
    <property type="match status" value="1"/>
</dbReference>
<dbReference type="PROSITE" id="PS50977">
    <property type="entry name" value="HTH_TETR_2"/>
    <property type="match status" value="1"/>
</dbReference>
<evidence type="ECO:0000313" key="5">
    <source>
        <dbReference type="EMBL" id="RDI42300.1"/>
    </source>
</evidence>
<feature type="DNA-binding region" description="H-T-H motif" evidence="3">
    <location>
        <begin position="26"/>
        <end position="45"/>
    </location>
</feature>
<dbReference type="PANTHER" id="PTHR43479:SF22">
    <property type="entry name" value="TRANSCRIPTIONAL REGULATOR, TETR FAMILY"/>
    <property type="match status" value="1"/>
</dbReference>
<feature type="domain" description="HTH tetR-type" evidence="4">
    <location>
        <begin position="3"/>
        <end position="63"/>
    </location>
</feature>